<dbReference type="Proteomes" id="UP001497623">
    <property type="component" value="Unassembled WGS sequence"/>
</dbReference>
<dbReference type="SUPFAM" id="SSF82171">
    <property type="entry name" value="DPP6 N-terminal domain-like"/>
    <property type="match status" value="1"/>
</dbReference>
<feature type="region of interest" description="Disordered" evidence="1">
    <location>
        <begin position="660"/>
        <end position="694"/>
    </location>
</feature>
<gene>
    <name evidence="3" type="ORF">MNOR_LOCUS6507</name>
</gene>
<feature type="compositionally biased region" description="Polar residues" evidence="1">
    <location>
        <begin position="747"/>
        <end position="763"/>
    </location>
</feature>
<feature type="region of interest" description="Disordered" evidence="1">
    <location>
        <begin position="449"/>
        <end position="492"/>
    </location>
</feature>
<comment type="caution">
    <text evidence="3">The sequence shown here is derived from an EMBL/GenBank/DDBJ whole genome shotgun (WGS) entry which is preliminary data.</text>
</comment>
<dbReference type="GO" id="GO:0035556">
    <property type="term" value="P:intracellular signal transduction"/>
    <property type="evidence" value="ECO:0007669"/>
    <property type="project" value="InterPro"/>
</dbReference>
<accession>A0AAV2PZD0</accession>
<evidence type="ECO:0000259" key="2">
    <source>
        <dbReference type="PROSITE" id="PS50225"/>
    </source>
</evidence>
<evidence type="ECO:0000313" key="3">
    <source>
        <dbReference type="EMBL" id="CAL4067453.1"/>
    </source>
</evidence>
<keyword evidence="4" id="KW-1185">Reference proteome</keyword>
<dbReference type="EMBL" id="CAXKWB010002703">
    <property type="protein sequence ID" value="CAL4067453.1"/>
    <property type="molecule type" value="Genomic_DNA"/>
</dbReference>
<organism evidence="3 4">
    <name type="scientific">Meganyctiphanes norvegica</name>
    <name type="common">Northern krill</name>
    <name type="synonym">Thysanopoda norvegica</name>
    <dbReference type="NCBI Taxonomy" id="48144"/>
    <lineage>
        <taxon>Eukaryota</taxon>
        <taxon>Metazoa</taxon>
        <taxon>Ecdysozoa</taxon>
        <taxon>Arthropoda</taxon>
        <taxon>Crustacea</taxon>
        <taxon>Multicrustacea</taxon>
        <taxon>Malacostraca</taxon>
        <taxon>Eumalacostraca</taxon>
        <taxon>Eucarida</taxon>
        <taxon>Euphausiacea</taxon>
        <taxon>Euphausiidae</taxon>
        <taxon>Meganyctiphanes</taxon>
    </lineage>
</organism>
<evidence type="ECO:0000256" key="1">
    <source>
        <dbReference type="SAM" id="MobiDB-lite"/>
    </source>
</evidence>
<evidence type="ECO:0000313" key="4">
    <source>
        <dbReference type="Proteomes" id="UP001497623"/>
    </source>
</evidence>
<feature type="compositionally biased region" description="Low complexity" evidence="1">
    <location>
        <begin position="706"/>
        <end position="746"/>
    </location>
</feature>
<dbReference type="AlphaFoldDB" id="A0AAV2PZD0"/>
<dbReference type="SUPFAM" id="SSF54518">
    <property type="entry name" value="Tubby C-terminal domain-like"/>
    <property type="match status" value="1"/>
</dbReference>
<feature type="non-terminal residue" evidence="3">
    <location>
        <position position="849"/>
    </location>
</feature>
<protein>
    <recommendedName>
        <fullName evidence="2">SOCS box domain-containing protein</fullName>
    </recommendedName>
</protein>
<name>A0AAV2PZD0_MEGNR</name>
<feature type="domain" description="SOCS box" evidence="2">
    <location>
        <begin position="200"/>
        <end position="242"/>
    </location>
</feature>
<sequence length="849" mass="93138">MLNLQSTITAGVFTPDDHQVYFGTSAGMVIVMDIHGAMVSQVPLIEDKGITELSWSCPKFKMEENDDNSKHEPGFFGGESLLAVVLTTGLVYLLKGHDDLTPIIIRTGLKGVQVEWTNSGELLTVGGYLPDDNCSTQGTTGTPTPPVRNVIQFYTRTGTLRYTHHLHHCQNPVTALTWGHNDKRVFVATGPQLHIGRVSRRVASLQLLCRLAIKPTVPQESKLQELPLPKRLRSLLSSLYTNTIRCYIPETQQLREFVSRPPLNNQRLHCTMIRHDEELIPTPGACYTLYLEYLGGLVPLLKGKRTSKIRPEFVIYDPQPDEVLMSGLSGGGNNTMPTTGVTVPSNLSDTSDTEYEDMCASPRLQRRRKLKRRIRERLESESDELVYLDTLPEHARLVEVTSNIWGTKFKLHGVASSLPPNLGQVTYKTSLLHLQPRQMTLVITELREDIPPRPDPSFNPNVFSEDEEDTGNGVRGRGRPPEGSGDVPAIAPMTPRRTISRHGLSSLVNMHNKQVGIPWDDTSKSEEPLETRVEVEGFTLDGEESSGELEDPTYVDLHTPEMVHLRDGLRAELRGEEISQTSTDSSVLDAAFASISRGSTSSSPRQSVSAFCCDAASIQAPKNMVGPIPLVTRTSSNALLELLPGEGLVLGSRKALNCTNGTNSSSCTRPSNSIVNTASKSNKPNTISNITSSKLQQHTSSLVTLNNNANNRNITSQNKGYNSSSSSSNGGISNSCSSTTSSGGSTYRSPQHTQREYSANESPPSCGIRNDVIRYIDEESGESDVRSFSPSPARWQNSLFGRTRSMSVGQLHTLDSAISPLPSLQQIRNVDGFIALRRSGSLKDAKKVR</sequence>
<dbReference type="PROSITE" id="PS50225">
    <property type="entry name" value="SOCS"/>
    <property type="match status" value="1"/>
</dbReference>
<proteinExistence type="predicted"/>
<dbReference type="SUPFAM" id="SSF158235">
    <property type="entry name" value="SOCS box-like"/>
    <property type="match status" value="1"/>
</dbReference>
<dbReference type="SMART" id="SM00253">
    <property type="entry name" value="SOCS"/>
    <property type="match status" value="1"/>
</dbReference>
<dbReference type="PANTHER" id="PTHR16517:SF2">
    <property type="entry name" value="TUBBY-RELATED PROTEIN 4"/>
    <property type="match status" value="1"/>
</dbReference>
<dbReference type="InterPro" id="IPR036036">
    <property type="entry name" value="SOCS_box-like_dom_sf"/>
</dbReference>
<feature type="region of interest" description="Disordered" evidence="1">
    <location>
        <begin position="706"/>
        <end position="768"/>
    </location>
</feature>
<dbReference type="InterPro" id="IPR025659">
    <property type="entry name" value="Tubby-like_C"/>
</dbReference>
<reference evidence="3 4" key="1">
    <citation type="submission" date="2024-05" db="EMBL/GenBank/DDBJ databases">
        <authorList>
            <person name="Wallberg A."/>
        </authorList>
    </citation>
    <scope>NUCLEOTIDE SEQUENCE [LARGE SCALE GENOMIC DNA]</scope>
</reference>
<dbReference type="InterPro" id="IPR001496">
    <property type="entry name" value="SOCS_box"/>
</dbReference>
<dbReference type="PANTHER" id="PTHR16517">
    <property type="entry name" value="TUBBY-RELATED"/>
    <property type="match status" value="1"/>
</dbReference>